<dbReference type="EMBL" id="HM627845">
    <property type="protein sequence ID" value="ADZ32335.1"/>
    <property type="molecule type" value="Genomic_DNA"/>
</dbReference>
<evidence type="ECO:0000313" key="5">
    <source>
        <dbReference type="EMBL" id="ADZ32042.1"/>
    </source>
</evidence>
<dbReference type="EMBL" id="HM627844">
    <property type="protein sequence ID" value="ADZ32327.1"/>
    <property type="molecule type" value="Genomic_DNA"/>
</dbReference>
<dbReference type="EMBL" id="HM627797">
    <property type="protein sequence ID" value="ADZ32154.1"/>
    <property type="molecule type" value="Genomic_DNA"/>
</dbReference>
<evidence type="ECO:0000313" key="14">
    <source>
        <dbReference type="EMBL" id="ADZ32138.1"/>
    </source>
</evidence>
<dbReference type="EMBL" id="MH286887">
    <property type="protein sequence ID" value="QBM09857.1"/>
    <property type="molecule type" value="Genomic_DNA"/>
</dbReference>
<dbReference type="EMBL" id="HM627802">
    <property type="protein sequence ID" value="ADZ32187.1"/>
    <property type="molecule type" value="Genomic_DNA"/>
</dbReference>
<dbReference type="EMBL" id="HM627793">
    <property type="protein sequence ID" value="ADZ32122.1"/>
    <property type="molecule type" value="Genomic_DNA"/>
</dbReference>
<dbReference type="EMBL" id="HM627799">
    <property type="protein sequence ID" value="ADZ32170.1"/>
    <property type="molecule type" value="Genomic_DNA"/>
</dbReference>
<evidence type="ECO:0000313" key="26">
    <source>
        <dbReference type="EMBL" id="ADZ32279.1"/>
    </source>
</evidence>
<dbReference type="EMBL" id="HM627798">
    <property type="protein sequence ID" value="ADZ32162.1"/>
    <property type="molecule type" value="Genomic_DNA"/>
</dbReference>
<evidence type="ECO:0000256" key="1">
    <source>
        <dbReference type="SAM" id="Phobius"/>
    </source>
</evidence>
<gene>
    <name evidence="2" type="primary">orf198</name>
</gene>
<dbReference type="EMBL" id="HM627805">
    <property type="protein sequence ID" value="ADZ32211.1"/>
    <property type="molecule type" value="Genomic_DNA"/>
</dbReference>
<name>Q52VD2_PHYIN</name>
<evidence type="ECO:0000313" key="21">
    <source>
        <dbReference type="EMBL" id="ADZ32195.1"/>
    </source>
</evidence>
<evidence type="ECO:0000313" key="15">
    <source>
        <dbReference type="EMBL" id="ADZ32146.1"/>
    </source>
</evidence>
<feature type="transmembrane region" description="Helical" evidence="1">
    <location>
        <begin position="84"/>
        <end position="101"/>
    </location>
</feature>
<reference evidence="2" key="1">
    <citation type="journal article" date="2006" name="Curr. Genet.">
        <title>Mitochondrial genome sequences and molecular evolution of the Irish potato famine pathogen, Phytophthora infestans.</title>
        <authorList>
            <person name="Avila-Adame C."/>
            <person name="Gomez-Alpizar L."/>
            <person name="Zismann V."/>
            <person name="Jones K.M."/>
            <person name="Buell C.R."/>
            <person name="Ristaino J.B."/>
        </authorList>
    </citation>
    <scope>NUCLEOTIDE SEQUENCE</scope>
    <source>
        <strain evidence="2">15/99</strain>
    </source>
</reference>
<evidence type="ECO:0000313" key="27">
    <source>
        <dbReference type="EMBL" id="ADZ32303.1"/>
    </source>
</evidence>
<evidence type="ECO:0000313" key="28">
    <source>
        <dbReference type="EMBL" id="ADZ32311.1"/>
    </source>
</evidence>
<evidence type="ECO:0000313" key="33">
    <source>
        <dbReference type="EMBL" id="QBM09719.1"/>
    </source>
</evidence>
<evidence type="ECO:0000313" key="22">
    <source>
        <dbReference type="EMBL" id="ADZ32211.1"/>
    </source>
</evidence>
<dbReference type="EMBL" id="HM627841">
    <property type="protein sequence ID" value="ADZ32303.1"/>
    <property type="molecule type" value="Genomic_DNA"/>
</dbReference>
<evidence type="ECO:0000313" key="31">
    <source>
        <dbReference type="EMBL" id="ADZ32335.1"/>
    </source>
</evidence>
<dbReference type="EMBL" id="HM627785">
    <property type="protein sequence ID" value="ADZ32058.1"/>
    <property type="molecule type" value="Genomic_DNA"/>
</dbReference>
<evidence type="ECO:0000313" key="29">
    <source>
        <dbReference type="EMBL" id="ADZ32319.1"/>
    </source>
</evidence>
<organism evidence="2">
    <name type="scientific">Phytophthora infestans</name>
    <name type="common">Potato late blight agent</name>
    <name type="synonym">Botrytis infestans</name>
    <dbReference type="NCBI Taxonomy" id="4787"/>
    <lineage>
        <taxon>Eukaryota</taxon>
        <taxon>Sar</taxon>
        <taxon>Stramenopiles</taxon>
        <taxon>Oomycota</taxon>
        <taxon>Peronosporomycetes</taxon>
        <taxon>Peronosporales</taxon>
        <taxon>Peronosporaceae</taxon>
        <taxon>Phytophthora</taxon>
    </lineage>
</organism>
<dbReference type="EMBL" id="HM627783">
    <property type="protein sequence ID" value="ADZ32042.1"/>
    <property type="molecule type" value="Genomic_DNA"/>
</dbReference>
<dbReference type="EMBL" id="HM627838">
    <property type="protein sequence ID" value="ADZ32279.1"/>
    <property type="molecule type" value="Genomic_DNA"/>
</dbReference>
<evidence type="ECO:0000313" key="8">
    <source>
        <dbReference type="EMBL" id="ADZ32082.1"/>
    </source>
</evidence>
<dbReference type="EMBL" id="HM627795">
    <property type="protein sequence ID" value="ADZ32138.1"/>
    <property type="molecule type" value="Genomic_DNA"/>
</dbReference>
<evidence type="ECO:0000313" key="30">
    <source>
        <dbReference type="EMBL" id="ADZ32327.1"/>
    </source>
</evidence>
<evidence type="ECO:0000313" key="23">
    <source>
        <dbReference type="EMBL" id="ADZ32219.1"/>
    </source>
</evidence>
<sequence length="198" mass="23095">MYIYKNNYSLINISKKKLTIMIKYIKFVIREFLGLENDYESLLSNQDQILDQLKHLEQIEVQNQELILKGKEESYYDYLTLKNGLWVLFFIGFIGSSFWLYNTDFFNNATLESIKSLGTLSKDLHVLDNEGIFEALGKLNKDSINLSHRELKLLWEIKNLLLKKGIDENKSLDTPLSDFLEPKGEIKGGFTFGDFKDD</sequence>
<dbReference type="EMBL" id="HM627842">
    <property type="protein sequence ID" value="ADZ32311.1"/>
    <property type="molecule type" value="Genomic_DNA"/>
</dbReference>
<dbReference type="AlphaFoldDB" id="Q52VD2"/>
<dbReference type="EMBL" id="HM627782">
    <property type="protein sequence ID" value="ADZ32034.1"/>
    <property type="molecule type" value="Genomic_DNA"/>
</dbReference>
<evidence type="ECO:0000313" key="13">
    <source>
        <dbReference type="EMBL" id="ADZ32130.1"/>
    </source>
</evidence>
<evidence type="ECO:0000313" key="11">
    <source>
        <dbReference type="EMBL" id="ADZ32114.1"/>
    </source>
</evidence>
<evidence type="ECO:0000313" key="32">
    <source>
        <dbReference type="EMBL" id="ADZ32351.1"/>
    </source>
</evidence>
<proteinExistence type="predicted"/>
<evidence type="ECO:0000313" key="4">
    <source>
        <dbReference type="EMBL" id="ADZ32034.1"/>
    </source>
</evidence>
<dbReference type="EMBL" id="HM627789">
    <property type="protein sequence ID" value="ADZ32090.1"/>
    <property type="molecule type" value="Genomic_DNA"/>
</dbReference>
<evidence type="ECO:0000313" key="3">
    <source>
        <dbReference type="EMBL" id="ADZ32026.1"/>
    </source>
</evidence>
<dbReference type="EMBL" id="HM627803">
    <property type="protein sequence ID" value="ADZ32195.1"/>
    <property type="molecule type" value="Genomic_DNA"/>
</dbReference>
<evidence type="ECO:0000313" key="2">
    <source>
        <dbReference type="EMBL" id="AAW67026.1"/>
    </source>
</evidence>
<dbReference type="EMBL" id="HM627794">
    <property type="protein sequence ID" value="ADZ32130.1"/>
    <property type="molecule type" value="Genomic_DNA"/>
</dbReference>
<evidence type="ECO:0000313" key="20">
    <source>
        <dbReference type="EMBL" id="ADZ32187.1"/>
    </source>
</evidence>
<dbReference type="EMBL" id="HM627791">
    <property type="protein sequence ID" value="ADZ32106.1"/>
    <property type="molecule type" value="Genomic_DNA"/>
</dbReference>
<evidence type="ECO:0000313" key="12">
    <source>
        <dbReference type="EMBL" id="ADZ32122.1"/>
    </source>
</evidence>
<dbReference type="EMBL" id="AY898627">
    <property type="protein sequence ID" value="AAW67026.1"/>
    <property type="molecule type" value="Genomic_DNA"/>
</dbReference>
<dbReference type="EMBL" id="HM627781">
    <property type="protein sequence ID" value="ADZ32026.1"/>
    <property type="molecule type" value="Genomic_DNA"/>
</dbReference>
<keyword evidence="1" id="KW-0812">Transmembrane</keyword>
<dbReference type="EMBL" id="HM627847">
    <property type="protein sequence ID" value="ADZ32351.1"/>
    <property type="molecule type" value="Genomic_DNA"/>
</dbReference>
<dbReference type="EMBL" id="HM627843">
    <property type="protein sequence ID" value="ADZ32319.1"/>
    <property type="molecule type" value="Genomic_DNA"/>
</dbReference>
<evidence type="ECO:0000313" key="17">
    <source>
        <dbReference type="EMBL" id="ADZ32162.1"/>
    </source>
</evidence>
<evidence type="ECO:0000313" key="19">
    <source>
        <dbReference type="EMBL" id="ADZ32179.1"/>
    </source>
</evidence>
<reference evidence="33" key="3">
    <citation type="submission" date="2018-05" db="EMBL/GenBank/DDBJ databases">
        <title>Complete mitochondrial genome sequences of Phytophthora infestans isolates from South Korea.</title>
        <authorList>
            <person name="Cho K.-S."/>
            <person name="Choi J.-G."/>
            <person name="Cho J.-H."/>
            <person name="Im J.-S."/>
            <person name="Park Y.-E."/>
            <person name="Jang D.-C."/>
            <person name="Jin Y.-I."/>
            <person name="Hong S.-Y."/>
            <person name="Nam J.-H."/>
        </authorList>
    </citation>
    <scope>NUCLEOTIDE SEQUENCE</scope>
</reference>
<evidence type="ECO:0000313" key="6">
    <source>
        <dbReference type="EMBL" id="ADZ32050.1"/>
    </source>
</evidence>
<dbReference type="EMBL" id="HM627801">
    <property type="protein sequence ID" value="ADZ32179.1"/>
    <property type="molecule type" value="Genomic_DNA"/>
</dbReference>
<keyword evidence="2" id="KW-0496">Mitochondrion</keyword>
<keyword evidence="1" id="KW-0472">Membrane</keyword>
<evidence type="ECO:0000313" key="18">
    <source>
        <dbReference type="EMBL" id="ADZ32170.1"/>
    </source>
</evidence>
<evidence type="ECO:0000313" key="10">
    <source>
        <dbReference type="EMBL" id="ADZ32106.1"/>
    </source>
</evidence>
<dbReference type="EMBL" id="HM627806">
    <property type="protein sequence ID" value="ADZ32219.1"/>
    <property type="molecule type" value="Genomic_DNA"/>
</dbReference>
<dbReference type="EMBL" id="HM627836">
    <property type="protein sequence ID" value="ADZ32263.1"/>
    <property type="molecule type" value="Genomic_DNA"/>
</dbReference>
<evidence type="ECO:0000313" key="16">
    <source>
        <dbReference type="EMBL" id="ADZ32154.1"/>
    </source>
</evidence>
<dbReference type="EMBL" id="HM627784">
    <property type="protein sequence ID" value="ADZ32050.1"/>
    <property type="molecule type" value="Genomic_DNA"/>
</dbReference>
<dbReference type="EMBL" id="HM627788">
    <property type="protein sequence ID" value="ADZ32082.1"/>
    <property type="molecule type" value="Genomic_DNA"/>
</dbReference>
<evidence type="ECO:0000313" key="9">
    <source>
        <dbReference type="EMBL" id="ADZ32090.1"/>
    </source>
</evidence>
<dbReference type="EMBL" id="HM627837">
    <property type="protein sequence ID" value="ADZ32271.1"/>
    <property type="molecule type" value="Genomic_DNA"/>
</dbReference>
<dbReference type="EMBL" id="MH286886">
    <property type="protein sequence ID" value="QBM09811.1"/>
    <property type="molecule type" value="Genomic_DNA"/>
</dbReference>
<dbReference type="EMBL" id="HM627796">
    <property type="protein sequence ID" value="ADZ32146.1"/>
    <property type="molecule type" value="Genomic_DNA"/>
</dbReference>
<accession>Q52VD2</accession>
<keyword evidence="1" id="KW-1133">Transmembrane helix</keyword>
<evidence type="ECO:0000313" key="25">
    <source>
        <dbReference type="EMBL" id="ADZ32271.1"/>
    </source>
</evidence>
<protein>
    <submittedName>
        <fullName evidence="2">ORF198</fullName>
    </submittedName>
</protein>
<dbReference type="EMBL" id="HM627792">
    <property type="protein sequence ID" value="ADZ32114.1"/>
    <property type="molecule type" value="Genomic_DNA"/>
</dbReference>
<dbReference type="EMBL" id="MH286884">
    <property type="protein sequence ID" value="QBM09719.1"/>
    <property type="molecule type" value="Genomic_DNA"/>
</dbReference>
<evidence type="ECO:0000313" key="24">
    <source>
        <dbReference type="EMBL" id="ADZ32263.1"/>
    </source>
</evidence>
<evidence type="ECO:0000313" key="7">
    <source>
        <dbReference type="EMBL" id="ADZ32058.1"/>
    </source>
</evidence>
<reference evidence="3" key="2">
    <citation type="submission" date="2010-07" db="EMBL/GenBank/DDBJ databases">
        <title>Study of mitochondrial genome differences in a world population of Phytophthora infestans.</title>
        <authorList>
            <person name="Coffey M.D."/>
            <person name="Zhang Y.H."/>
            <person name="Martin F.N."/>
        </authorList>
    </citation>
    <scope>NUCLEOTIDE SEQUENCE</scope>
    <source>
        <strain evidence="3">P10110</strain>
        <strain evidence="11">P10250</strain>
        <strain evidence="10">P10257</strain>
        <strain evidence="26">P10258</strain>
        <strain evidence="31">P11632</strain>
        <strain evidence="22">P11633</strain>
        <strain evidence="6">P12017</strain>
        <strain evidence="5">P12021</strain>
        <strain evidence="15">P12030</strain>
        <strain evidence="7">P12043</strain>
        <strain evidence="4">P12053</strain>
        <strain evidence="24">P12094</strain>
        <strain evidence="27">P12202</strain>
        <strain evidence="28">P12203</strain>
        <strain evidence="30">P12208</strain>
        <strain evidence="29">P12210</strain>
        <strain evidence="21">P13198</strain>
        <strain evidence="18">P13346</strain>
        <strain evidence="20">P13626</strain>
        <strain evidence="19">P13873</strain>
        <strain evidence="12">P1415</strain>
        <strain evidence="23">P15101</strain>
        <strain evidence="25">P15149</strain>
        <strain evidence="16">P1844</strain>
        <strain evidence="32">P6155</strain>
        <strain evidence="14">P6167</strain>
        <strain evidence="8">P6576</strain>
        <strain evidence="13">P6750</strain>
        <strain evidence="17">P6752</strain>
        <strain evidence="9">P9989</strain>
    </source>
</reference>
<geneLocation type="mitochondrion" evidence="2"/>